<dbReference type="SMART" id="SM00066">
    <property type="entry name" value="GAL4"/>
    <property type="match status" value="1"/>
</dbReference>
<evidence type="ECO:0000259" key="7">
    <source>
        <dbReference type="PROSITE" id="PS50048"/>
    </source>
</evidence>
<dbReference type="PROSITE" id="PS00463">
    <property type="entry name" value="ZN2_CY6_FUNGAL_1"/>
    <property type="match status" value="1"/>
</dbReference>
<feature type="compositionally biased region" description="Pro residues" evidence="6">
    <location>
        <begin position="226"/>
        <end position="242"/>
    </location>
</feature>
<evidence type="ECO:0000256" key="6">
    <source>
        <dbReference type="SAM" id="MobiDB-lite"/>
    </source>
</evidence>
<dbReference type="InterPro" id="IPR036864">
    <property type="entry name" value="Zn2-C6_fun-type_DNA-bd_sf"/>
</dbReference>
<protein>
    <recommendedName>
        <fullName evidence="7">Zn(2)-C6 fungal-type domain-containing protein</fullName>
    </recommendedName>
</protein>
<keyword evidence="4" id="KW-0804">Transcription</keyword>
<evidence type="ECO:0000313" key="8">
    <source>
        <dbReference type="EMBL" id="KZV79981.1"/>
    </source>
</evidence>
<feature type="compositionally biased region" description="Acidic residues" evidence="6">
    <location>
        <begin position="243"/>
        <end position="252"/>
    </location>
</feature>
<keyword evidence="3" id="KW-0805">Transcription regulation</keyword>
<dbReference type="Gene3D" id="4.10.240.10">
    <property type="entry name" value="Zn(2)-C6 fungal-type DNA-binding domain"/>
    <property type="match status" value="1"/>
</dbReference>
<evidence type="ECO:0000256" key="2">
    <source>
        <dbReference type="ARBA" id="ARBA00022723"/>
    </source>
</evidence>
<feature type="compositionally biased region" description="Low complexity" evidence="6">
    <location>
        <begin position="154"/>
        <end position="167"/>
    </location>
</feature>
<dbReference type="GO" id="GO:0005634">
    <property type="term" value="C:nucleus"/>
    <property type="evidence" value="ECO:0007669"/>
    <property type="project" value="UniProtKB-SubCell"/>
</dbReference>
<comment type="subcellular location">
    <subcellularLocation>
        <location evidence="1">Nucleus</location>
    </subcellularLocation>
</comment>
<keyword evidence="5" id="KW-0539">Nucleus</keyword>
<dbReference type="GO" id="GO:0008270">
    <property type="term" value="F:zinc ion binding"/>
    <property type="evidence" value="ECO:0007669"/>
    <property type="project" value="InterPro"/>
</dbReference>
<feature type="region of interest" description="Disordered" evidence="6">
    <location>
        <begin position="149"/>
        <end position="178"/>
    </location>
</feature>
<name>A0A165B794_EXIGL</name>
<gene>
    <name evidence="8" type="ORF">EXIGLDRAFT_440221</name>
</gene>
<feature type="region of interest" description="Disordered" evidence="6">
    <location>
        <begin position="220"/>
        <end position="252"/>
    </location>
</feature>
<evidence type="ECO:0000256" key="4">
    <source>
        <dbReference type="ARBA" id="ARBA00023163"/>
    </source>
</evidence>
<dbReference type="EMBL" id="KV426534">
    <property type="protein sequence ID" value="KZV79981.1"/>
    <property type="molecule type" value="Genomic_DNA"/>
</dbReference>
<accession>A0A165B794</accession>
<reference evidence="8 9" key="1">
    <citation type="journal article" date="2016" name="Mol. Biol. Evol.">
        <title>Comparative Genomics of Early-Diverging Mushroom-Forming Fungi Provides Insights into the Origins of Lignocellulose Decay Capabilities.</title>
        <authorList>
            <person name="Nagy L.G."/>
            <person name="Riley R."/>
            <person name="Tritt A."/>
            <person name="Adam C."/>
            <person name="Daum C."/>
            <person name="Floudas D."/>
            <person name="Sun H."/>
            <person name="Yadav J.S."/>
            <person name="Pangilinan J."/>
            <person name="Larsson K.H."/>
            <person name="Matsuura K."/>
            <person name="Barry K."/>
            <person name="Labutti K."/>
            <person name="Kuo R."/>
            <person name="Ohm R.A."/>
            <person name="Bhattacharya S.S."/>
            <person name="Shirouzu T."/>
            <person name="Yoshinaga Y."/>
            <person name="Martin F.M."/>
            <person name="Grigoriev I.V."/>
            <person name="Hibbett D.S."/>
        </authorList>
    </citation>
    <scope>NUCLEOTIDE SEQUENCE [LARGE SCALE GENOMIC DNA]</scope>
    <source>
        <strain evidence="8 9">HHB12029</strain>
    </source>
</reference>
<evidence type="ECO:0000256" key="1">
    <source>
        <dbReference type="ARBA" id="ARBA00004123"/>
    </source>
</evidence>
<dbReference type="PROSITE" id="PS50048">
    <property type="entry name" value="ZN2_CY6_FUNGAL_2"/>
    <property type="match status" value="1"/>
</dbReference>
<dbReference type="CDD" id="cd00067">
    <property type="entry name" value="GAL4"/>
    <property type="match status" value="1"/>
</dbReference>
<dbReference type="Proteomes" id="UP000077266">
    <property type="component" value="Unassembled WGS sequence"/>
</dbReference>
<dbReference type="SUPFAM" id="SSF57701">
    <property type="entry name" value="Zn2/Cys6 DNA-binding domain"/>
    <property type="match status" value="1"/>
</dbReference>
<keyword evidence="9" id="KW-1185">Reference proteome</keyword>
<dbReference type="InParanoid" id="A0A165B794"/>
<dbReference type="InterPro" id="IPR001138">
    <property type="entry name" value="Zn2Cys6_DnaBD"/>
</dbReference>
<feature type="domain" description="Zn(2)-C6 fungal-type" evidence="7">
    <location>
        <begin position="186"/>
        <end position="216"/>
    </location>
</feature>
<dbReference type="PANTHER" id="PTHR47338:SF27">
    <property type="entry name" value="ZN(II)2CYS6 TRANSCRIPTION FACTOR (EUROFUNG)"/>
    <property type="match status" value="1"/>
</dbReference>
<sequence length="368" mass="41060">MRAIVKTSCSSLYSRASVSFGSSALASLRSSALIPPPFSYVQVALESRHGLLSEESHHAHIQFRWHKRFSKGRGYSTFPRRSAVACFSFVPPRAWSWSWLAWCRLAPTYTRQKSSCAMLHLFTPHTMVPPPIVTNIQGDYVDYLPDGTVVQSNTPRLPTTPRTPTSRSPKKRNAAEMYTPKRPEVPCRECRRRKIGCDKEMPACTSCARRRVPCVYDTKQKRADPEPVPEPVPQPQPQPVLEPEPENELENENGDWPPGYFTMPPQQSSSGPMHLMPVTMAFPGSAPDAQHSFVALIGSDGVPMQIVRWDPATGQMMFPPPVYVTTPTDQLHDEEPASVLGEDGNIDENLPPSPTQYYVSPLGNVEFS</sequence>
<evidence type="ECO:0000256" key="3">
    <source>
        <dbReference type="ARBA" id="ARBA00023015"/>
    </source>
</evidence>
<feature type="region of interest" description="Disordered" evidence="6">
    <location>
        <begin position="338"/>
        <end position="368"/>
    </location>
</feature>
<dbReference type="InterPro" id="IPR050815">
    <property type="entry name" value="TF_fung"/>
</dbReference>
<dbReference type="AlphaFoldDB" id="A0A165B794"/>
<dbReference type="GO" id="GO:0000981">
    <property type="term" value="F:DNA-binding transcription factor activity, RNA polymerase II-specific"/>
    <property type="evidence" value="ECO:0007669"/>
    <property type="project" value="InterPro"/>
</dbReference>
<organism evidence="8 9">
    <name type="scientific">Exidia glandulosa HHB12029</name>
    <dbReference type="NCBI Taxonomy" id="1314781"/>
    <lineage>
        <taxon>Eukaryota</taxon>
        <taxon>Fungi</taxon>
        <taxon>Dikarya</taxon>
        <taxon>Basidiomycota</taxon>
        <taxon>Agaricomycotina</taxon>
        <taxon>Agaricomycetes</taxon>
        <taxon>Auriculariales</taxon>
        <taxon>Exidiaceae</taxon>
        <taxon>Exidia</taxon>
    </lineage>
</organism>
<dbReference type="PANTHER" id="PTHR47338">
    <property type="entry name" value="ZN(II)2CYS6 TRANSCRIPTION FACTOR (EUROFUNG)-RELATED"/>
    <property type="match status" value="1"/>
</dbReference>
<evidence type="ECO:0000313" key="9">
    <source>
        <dbReference type="Proteomes" id="UP000077266"/>
    </source>
</evidence>
<keyword evidence="2" id="KW-0479">Metal-binding</keyword>
<dbReference type="Pfam" id="PF00172">
    <property type="entry name" value="Zn_clus"/>
    <property type="match status" value="1"/>
</dbReference>
<proteinExistence type="predicted"/>
<evidence type="ECO:0000256" key="5">
    <source>
        <dbReference type="ARBA" id="ARBA00023242"/>
    </source>
</evidence>